<feature type="compositionally biased region" description="Basic and acidic residues" evidence="2">
    <location>
        <begin position="100"/>
        <end position="112"/>
    </location>
</feature>
<dbReference type="EMBL" id="KZ559602">
    <property type="protein sequence ID" value="PLN77133.1"/>
    <property type="molecule type" value="Genomic_DNA"/>
</dbReference>
<dbReference type="PANTHER" id="PTHR40641">
    <property type="entry name" value="INVOLUCRIN REPEAT PROTEIN (AFU_ORTHOLOGUE AFUA_2G08060)"/>
    <property type="match status" value="1"/>
</dbReference>
<dbReference type="PANTHER" id="PTHR40641:SF2">
    <property type="entry name" value="INVOLUCRIN REPEAT PROTEIN"/>
    <property type="match status" value="1"/>
</dbReference>
<feature type="compositionally biased region" description="Polar residues" evidence="2">
    <location>
        <begin position="25"/>
        <end position="39"/>
    </location>
</feature>
<protein>
    <recommendedName>
        <fullName evidence="5">Involucrin repeat protein</fullName>
    </recommendedName>
</protein>
<reference evidence="4" key="1">
    <citation type="submission" date="2017-12" db="EMBL/GenBank/DDBJ databases">
        <authorList>
            <consortium name="DOE Joint Genome Institute"/>
            <person name="Mondo S.J."/>
            <person name="Kjaerbolling I."/>
            <person name="Vesth T.C."/>
            <person name="Frisvad J.C."/>
            <person name="Nybo J.L."/>
            <person name="Theobald S."/>
            <person name="Kuo A."/>
            <person name="Bowyer P."/>
            <person name="Matsuda Y."/>
            <person name="Lyhne E.K."/>
            <person name="Kogle M.E."/>
            <person name="Clum A."/>
            <person name="Lipzen A."/>
            <person name="Salamov A."/>
            <person name="Ngan C.Y."/>
            <person name="Daum C."/>
            <person name="Chiniquy J."/>
            <person name="Barry K."/>
            <person name="LaButti K."/>
            <person name="Haridas S."/>
            <person name="Simmons B.A."/>
            <person name="Magnuson J.K."/>
            <person name="Mortensen U.H."/>
            <person name="Larsen T.O."/>
            <person name="Grigoriev I.V."/>
            <person name="Baker S.E."/>
            <person name="Andersen M.R."/>
            <person name="Nordberg H.P."/>
            <person name="Cantor M.N."/>
            <person name="Hua S.X."/>
        </authorList>
    </citation>
    <scope>NUCLEOTIDE SEQUENCE [LARGE SCALE GENOMIC DNA]</scope>
    <source>
        <strain evidence="4">IBT 19404</strain>
    </source>
</reference>
<evidence type="ECO:0000313" key="3">
    <source>
        <dbReference type="EMBL" id="PLN77133.1"/>
    </source>
</evidence>
<feature type="compositionally biased region" description="Polar residues" evidence="2">
    <location>
        <begin position="215"/>
        <end position="231"/>
    </location>
</feature>
<keyword evidence="4" id="KW-1185">Reference proteome</keyword>
<dbReference type="InterPro" id="IPR053268">
    <property type="entry name" value="Woronin_anchor"/>
</dbReference>
<dbReference type="AlphaFoldDB" id="A0A2J5HJ88"/>
<name>A0A2J5HJ88_9EURO</name>
<dbReference type="OrthoDB" id="5365701at2759"/>
<proteinExistence type="predicted"/>
<organism evidence="3 4">
    <name type="scientific">Aspergillus taichungensis</name>
    <dbReference type="NCBI Taxonomy" id="482145"/>
    <lineage>
        <taxon>Eukaryota</taxon>
        <taxon>Fungi</taxon>
        <taxon>Dikarya</taxon>
        <taxon>Ascomycota</taxon>
        <taxon>Pezizomycotina</taxon>
        <taxon>Eurotiomycetes</taxon>
        <taxon>Eurotiomycetidae</taxon>
        <taxon>Eurotiales</taxon>
        <taxon>Aspergillaceae</taxon>
        <taxon>Aspergillus</taxon>
        <taxon>Aspergillus subgen. Circumdati</taxon>
    </lineage>
</organism>
<feature type="compositionally biased region" description="Basic and acidic residues" evidence="2">
    <location>
        <begin position="279"/>
        <end position="299"/>
    </location>
</feature>
<feature type="compositionally biased region" description="Basic and acidic residues" evidence="2">
    <location>
        <begin position="178"/>
        <end position="197"/>
    </location>
</feature>
<dbReference type="Proteomes" id="UP000235023">
    <property type="component" value="Unassembled WGS sequence"/>
</dbReference>
<evidence type="ECO:0000256" key="1">
    <source>
        <dbReference type="SAM" id="Coils"/>
    </source>
</evidence>
<evidence type="ECO:0008006" key="5">
    <source>
        <dbReference type="Google" id="ProtNLM"/>
    </source>
</evidence>
<sequence length="853" mass="96028">MFRRPSPPQRSETVKDGAEDESETKAIQISEAPTTTTTARDGERSQLGRPGSALERDRSAGASRSIDVSDAKAPYEAPLQAPLPTHERPSTPVHSTAKTAKQDHPSRGRSLEDDSSLQRPQTPPPRPSIFGGPPGDAISPPRTPLRSIRERESTTPEGRVEKPDGPRPTDQEGGAPRLEMRSEHVLPRPETPVRKFTDNAMARQQWPTPDKERQSSPLSMKSETRPSSRVGSPSPWRVGTRTPELQDTPILRPSSSTRSLRRTMRSTSGDLRATSRAQGEGDEKGKGKGKETAEARAQSRDPPQPPELKSASDLNLERIPSSSTYDPITDKGKRPLRNMADVYEGWGQTPSSPRSPNRPPSVRHRRSMQHLQELEARMDQLISENRLLLAAREAAEDKLRRTSVARRRSDNALNRSDADLRDRSAEVEQLRNSVDWLQKEVARLTEEKDGLVAANTDLTQTHAQEVQTLQESSTRELGDLRSQHEQLTTTMQDRVRQEVETALSQKNQELRRLRQELESARDKVQELQQQVAASMNDGVLVFRDEDYFDAACQKLCGHVQQWVLRFSKHSDHRRCRKLGDLQDEKIADRFDNAVLDGYDTDAYLTDRVRRRDVFMSVVMTMVWEFIFTRYLFGMDREQRQKLKSLEKQLAEIGPRTAVHRWRATTLTLLAKRPAFSRQRESDTEAVALEIFETLSRILPPPTQVEAPLLESLRKVLRVAAALSIEMRTQLAEYIMLPPLQPEYDTNGDLTRQVSFNAALMNERSGETTSNEELESQQAVVRVVLFPLVVKKGNDLGEGEDEVVVCPAQVLIARPEKDKRVVKVLSGDRMSVDTRSVHSIAPSSMMDMTGSNVI</sequence>
<gene>
    <name evidence="3" type="ORF">BDW42DRAFT_177465</name>
</gene>
<accession>A0A2J5HJ88</accession>
<feature type="compositionally biased region" description="Basic and acidic residues" evidence="2">
    <location>
        <begin position="147"/>
        <end position="170"/>
    </location>
</feature>
<evidence type="ECO:0000313" key="4">
    <source>
        <dbReference type="Proteomes" id="UP000235023"/>
    </source>
</evidence>
<evidence type="ECO:0000256" key="2">
    <source>
        <dbReference type="SAM" id="MobiDB-lite"/>
    </source>
</evidence>
<keyword evidence="1" id="KW-0175">Coiled coil</keyword>
<feature type="coiled-coil region" evidence="1">
    <location>
        <begin position="496"/>
        <end position="537"/>
    </location>
</feature>
<feature type="region of interest" description="Disordered" evidence="2">
    <location>
        <begin position="1"/>
        <end position="367"/>
    </location>
</feature>